<dbReference type="PANTHER" id="PTHR22572">
    <property type="entry name" value="SUGAR-1-PHOSPHATE GUANYL TRANSFERASE"/>
    <property type="match status" value="1"/>
</dbReference>
<dbReference type="Pfam" id="PF00483">
    <property type="entry name" value="NTP_transferase"/>
    <property type="match status" value="1"/>
</dbReference>
<organism evidence="2 3">
    <name type="scientific">Candidatus Nitrospira neomarina</name>
    <dbReference type="NCBI Taxonomy" id="3020899"/>
    <lineage>
        <taxon>Bacteria</taxon>
        <taxon>Pseudomonadati</taxon>
        <taxon>Nitrospirota</taxon>
        <taxon>Nitrospiria</taxon>
        <taxon>Nitrospirales</taxon>
        <taxon>Nitrospiraceae</taxon>
        <taxon>Nitrospira</taxon>
    </lineage>
</organism>
<name>A0AA96JVP2_9BACT</name>
<dbReference type="KEGG" id="nneo:PQG83_19655"/>
<dbReference type="InterPro" id="IPR050486">
    <property type="entry name" value="Mannose-1P_guanyltransferase"/>
</dbReference>
<dbReference type="Gene3D" id="3.90.550.10">
    <property type="entry name" value="Spore Coat Polysaccharide Biosynthesis Protein SpsA, Chain A"/>
    <property type="match status" value="1"/>
</dbReference>
<dbReference type="Proteomes" id="UP001302494">
    <property type="component" value="Chromosome"/>
</dbReference>
<dbReference type="CDD" id="cd04181">
    <property type="entry name" value="NTP_transferase"/>
    <property type="match status" value="1"/>
</dbReference>
<proteinExistence type="predicted"/>
<dbReference type="SUPFAM" id="SSF53448">
    <property type="entry name" value="Nucleotide-diphospho-sugar transferases"/>
    <property type="match status" value="1"/>
</dbReference>
<evidence type="ECO:0000259" key="1">
    <source>
        <dbReference type="Pfam" id="PF00483"/>
    </source>
</evidence>
<accession>A0AA96JVP2</accession>
<sequence length="244" mass="27095">MKAMILAAGLGTRLRPLTNTIPKPLLPVAGTPLIIWNLLLLRTYGIRDVIINLHYLGNMIEEAIGDGSRWDMRVRYSHESTLLGTGGGLKSAEWFFEQHPFLVINGDTLIELELKRLEEFHRTHGGVATLVLRDDPQAAQWGAVESDAQNRIFRINGRGTSQAELPTDLVQRMFAGVHILHPSVLHDAPADRPFSIIDSYTNELARGSKIYGFLHTAYWSDIGTLGRYAQAQADAEAGVIFPKT</sequence>
<gene>
    <name evidence="2" type="ORF">PQG83_19655</name>
</gene>
<dbReference type="RefSeq" id="WP_312744672.1">
    <property type="nucleotide sequence ID" value="NZ_CP116968.1"/>
</dbReference>
<dbReference type="InterPro" id="IPR005835">
    <property type="entry name" value="NTP_transferase_dom"/>
</dbReference>
<dbReference type="InterPro" id="IPR029044">
    <property type="entry name" value="Nucleotide-diphossugar_trans"/>
</dbReference>
<dbReference type="EMBL" id="CP116968">
    <property type="protein sequence ID" value="WNM61932.1"/>
    <property type="molecule type" value="Genomic_DNA"/>
</dbReference>
<keyword evidence="3" id="KW-1185">Reference proteome</keyword>
<evidence type="ECO:0000313" key="2">
    <source>
        <dbReference type="EMBL" id="WNM61932.1"/>
    </source>
</evidence>
<reference evidence="2 3" key="1">
    <citation type="submission" date="2023-01" db="EMBL/GenBank/DDBJ databases">
        <title>Cultivation and genomic characterization of new, ubiquitous marine nitrite-oxidizing bacteria from the Nitrospirales.</title>
        <authorList>
            <person name="Mueller A.J."/>
            <person name="Daebeler A."/>
            <person name="Herbold C.W."/>
            <person name="Kirkegaard R.H."/>
            <person name="Daims H."/>
        </authorList>
    </citation>
    <scope>NUCLEOTIDE SEQUENCE [LARGE SCALE GENOMIC DNA]</scope>
    <source>
        <strain evidence="2 3">DK</strain>
    </source>
</reference>
<evidence type="ECO:0000313" key="3">
    <source>
        <dbReference type="Proteomes" id="UP001302494"/>
    </source>
</evidence>
<dbReference type="AlphaFoldDB" id="A0AA96JVP2"/>
<protein>
    <submittedName>
        <fullName evidence="2">NDP-sugar synthase</fullName>
    </submittedName>
</protein>
<feature type="domain" description="Nucleotidyl transferase" evidence="1">
    <location>
        <begin position="2"/>
        <end position="236"/>
    </location>
</feature>